<dbReference type="Proteomes" id="UP000327157">
    <property type="component" value="Chromosome 10"/>
</dbReference>
<comment type="caution">
    <text evidence="1">The sequence shown here is derived from an EMBL/GenBank/DDBJ whole genome shotgun (WGS) entry which is preliminary data.</text>
</comment>
<evidence type="ECO:0000313" key="1">
    <source>
        <dbReference type="EMBL" id="KAB2601388.1"/>
    </source>
</evidence>
<dbReference type="InterPro" id="IPR018203">
    <property type="entry name" value="GDP_dissociation_inhibitor"/>
</dbReference>
<gene>
    <name evidence="1" type="ORF">D8674_002393</name>
</gene>
<dbReference type="Gene3D" id="1.10.405.10">
    <property type="entry name" value="Guanine Nucleotide Dissociation Inhibitor, domain 1"/>
    <property type="match status" value="1"/>
</dbReference>
<accession>A0A5N5FE57</accession>
<evidence type="ECO:0000313" key="2">
    <source>
        <dbReference type="Proteomes" id="UP000327157"/>
    </source>
</evidence>
<keyword evidence="2" id="KW-1185">Reference proteome</keyword>
<reference evidence="1 2" key="1">
    <citation type="submission" date="2019-09" db="EMBL/GenBank/DDBJ databases">
        <authorList>
            <person name="Ou C."/>
        </authorList>
    </citation>
    <scope>NUCLEOTIDE SEQUENCE [LARGE SCALE GENOMIC DNA]</scope>
    <source>
        <strain evidence="1">S2</strain>
        <tissue evidence="1">Leaf</tissue>
    </source>
</reference>
<reference evidence="2" key="2">
    <citation type="submission" date="2019-10" db="EMBL/GenBank/DDBJ databases">
        <title>A de novo genome assembly of a pear dwarfing rootstock.</title>
        <authorList>
            <person name="Wang F."/>
            <person name="Wang J."/>
            <person name="Li S."/>
            <person name="Zhang Y."/>
            <person name="Fang M."/>
            <person name="Ma L."/>
            <person name="Zhao Y."/>
            <person name="Jiang S."/>
        </authorList>
    </citation>
    <scope>NUCLEOTIDE SEQUENCE [LARGE SCALE GENOMIC DNA]</scope>
</reference>
<dbReference type="GO" id="GO:0005737">
    <property type="term" value="C:cytoplasm"/>
    <property type="evidence" value="ECO:0007669"/>
    <property type="project" value="TreeGrafter"/>
</dbReference>
<reference evidence="1 2" key="3">
    <citation type="submission" date="2019-11" db="EMBL/GenBank/DDBJ databases">
        <title>A de novo genome assembly of a pear dwarfing rootstock.</title>
        <authorList>
            <person name="Wang F."/>
            <person name="Wang J."/>
            <person name="Li S."/>
            <person name="Zhang Y."/>
            <person name="Fang M."/>
            <person name="Ma L."/>
            <person name="Zhao Y."/>
            <person name="Jiang S."/>
        </authorList>
    </citation>
    <scope>NUCLEOTIDE SEQUENCE [LARGE SCALE GENOMIC DNA]</scope>
    <source>
        <strain evidence="1">S2</strain>
        <tissue evidence="1">Leaf</tissue>
    </source>
</reference>
<dbReference type="AlphaFoldDB" id="A0A5N5FE57"/>
<dbReference type="Pfam" id="PF00996">
    <property type="entry name" value="GDI"/>
    <property type="match status" value="1"/>
</dbReference>
<dbReference type="GO" id="GO:0005093">
    <property type="term" value="F:Rab GDP-dissociation inhibitor activity"/>
    <property type="evidence" value="ECO:0007669"/>
    <property type="project" value="TreeGrafter"/>
</dbReference>
<name>A0A5N5FE57_9ROSA</name>
<proteinExistence type="predicted"/>
<organism evidence="1 2">
    <name type="scientific">Pyrus ussuriensis x Pyrus communis</name>
    <dbReference type="NCBI Taxonomy" id="2448454"/>
    <lineage>
        <taxon>Eukaryota</taxon>
        <taxon>Viridiplantae</taxon>
        <taxon>Streptophyta</taxon>
        <taxon>Embryophyta</taxon>
        <taxon>Tracheophyta</taxon>
        <taxon>Spermatophyta</taxon>
        <taxon>Magnoliopsida</taxon>
        <taxon>eudicotyledons</taxon>
        <taxon>Gunneridae</taxon>
        <taxon>Pentapetalae</taxon>
        <taxon>rosids</taxon>
        <taxon>fabids</taxon>
        <taxon>Rosales</taxon>
        <taxon>Rosaceae</taxon>
        <taxon>Amygdaloideae</taxon>
        <taxon>Maleae</taxon>
        <taxon>Pyrus</taxon>
    </lineage>
</organism>
<dbReference type="GO" id="GO:0016192">
    <property type="term" value="P:vesicle-mediated transport"/>
    <property type="evidence" value="ECO:0007669"/>
    <property type="project" value="TreeGrafter"/>
</dbReference>
<sequence length="100" mass="11371">MNLTRVTTRDLIAKYGLDDNIVDFHGHALTFHRDYRYLNEPALDTVKRMKVEFNEEGKVIGATFEGEIAKCKKVVYDSSYLPNKVLDLSMDLSVVSAAEE</sequence>
<dbReference type="PANTHER" id="PTHR11787">
    <property type="entry name" value="RAB GDP-DISSOCIATION INHIBITOR"/>
    <property type="match status" value="1"/>
</dbReference>
<dbReference type="EMBL" id="SMOL01000695">
    <property type="protein sequence ID" value="KAB2601388.1"/>
    <property type="molecule type" value="Genomic_DNA"/>
</dbReference>
<protein>
    <submittedName>
        <fullName evidence="1">Guanosine nucleotide diphosphate dissociation inhibitor 2</fullName>
    </submittedName>
</protein>
<dbReference type="GO" id="GO:0007264">
    <property type="term" value="P:small GTPase-mediated signal transduction"/>
    <property type="evidence" value="ECO:0007669"/>
    <property type="project" value="InterPro"/>
</dbReference>
<dbReference type="PANTHER" id="PTHR11787:SF8">
    <property type="entry name" value="RAB GDP DISSOCIATION INHIBITOR"/>
    <property type="match status" value="1"/>
</dbReference>
<dbReference type="OrthoDB" id="9446342at2759"/>